<organism evidence="3 4">
    <name type="scientific">Thalassiosira pseudonana</name>
    <name type="common">Marine diatom</name>
    <name type="synonym">Cyclotella nana</name>
    <dbReference type="NCBI Taxonomy" id="35128"/>
    <lineage>
        <taxon>Eukaryota</taxon>
        <taxon>Sar</taxon>
        <taxon>Stramenopiles</taxon>
        <taxon>Ochrophyta</taxon>
        <taxon>Bacillariophyta</taxon>
        <taxon>Coscinodiscophyceae</taxon>
        <taxon>Thalassiosirophycidae</taxon>
        <taxon>Thalassiosirales</taxon>
        <taxon>Thalassiosiraceae</taxon>
        <taxon>Thalassiosira</taxon>
    </lineage>
</organism>
<proteinExistence type="predicted"/>
<dbReference type="PROSITE" id="PS50110">
    <property type="entry name" value="RESPONSE_REGULATORY"/>
    <property type="match status" value="1"/>
</dbReference>
<dbReference type="InterPro" id="IPR011006">
    <property type="entry name" value="CheY-like_superfamily"/>
</dbReference>
<accession>B8C6W8</accession>
<feature type="non-terminal residue" evidence="3">
    <location>
        <position position="108"/>
    </location>
</feature>
<dbReference type="Gene3D" id="3.40.50.2300">
    <property type="match status" value="1"/>
</dbReference>
<dbReference type="eggNOG" id="ENOG502RUMK">
    <property type="taxonomic scope" value="Eukaryota"/>
</dbReference>
<dbReference type="PaxDb" id="35128-Thaps263389"/>
<dbReference type="InterPro" id="IPR001789">
    <property type="entry name" value="Sig_transdc_resp-reg_receiver"/>
</dbReference>
<dbReference type="GO" id="GO:0000156">
    <property type="term" value="F:phosphorelay response regulator activity"/>
    <property type="evidence" value="ECO:0000318"/>
    <property type="project" value="GO_Central"/>
</dbReference>
<gene>
    <name evidence="3" type="ORF">THAPSDRAFT_263389</name>
</gene>
<reference evidence="3 4" key="2">
    <citation type="journal article" date="2008" name="Nature">
        <title>The Phaeodactylum genome reveals the evolutionary history of diatom genomes.</title>
        <authorList>
            <person name="Bowler C."/>
            <person name="Allen A.E."/>
            <person name="Badger J.H."/>
            <person name="Grimwood J."/>
            <person name="Jabbari K."/>
            <person name="Kuo A."/>
            <person name="Maheswari U."/>
            <person name="Martens C."/>
            <person name="Maumus F."/>
            <person name="Otillar R.P."/>
            <person name="Rayko E."/>
            <person name="Salamov A."/>
            <person name="Vandepoele K."/>
            <person name="Beszteri B."/>
            <person name="Gruber A."/>
            <person name="Heijde M."/>
            <person name="Katinka M."/>
            <person name="Mock T."/>
            <person name="Valentin K."/>
            <person name="Verret F."/>
            <person name="Berges J.A."/>
            <person name="Brownlee C."/>
            <person name="Cadoret J.P."/>
            <person name="Chiovitti A."/>
            <person name="Choi C.J."/>
            <person name="Coesel S."/>
            <person name="De Martino A."/>
            <person name="Detter J.C."/>
            <person name="Durkin C."/>
            <person name="Falciatore A."/>
            <person name="Fournet J."/>
            <person name="Haruta M."/>
            <person name="Huysman M.J."/>
            <person name="Jenkins B.D."/>
            <person name="Jiroutova K."/>
            <person name="Jorgensen R.E."/>
            <person name="Joubert Y."/>
            <person name="Kaplan A."/>
            <person name="Kroger N."/>
            <person name="Kroth P.G."/>
            <person name="La Roche J."/>
            <person name="Lindquist E."/>
            <person name="Lommer M."/>
            <person name="Martin-Jezequel V."/>
            <person name="Lopez P.J."/>
            <person name="Lucas S."/>
            <person name="Mangogna M."/>
            <person name="McGinnis K."/>
            <person name="Medlin L.K."/>
            <person name="Montsant A."/>
            <person name="Oudot-Le Secq M.P."/>
            <person name="Napoli C."/>
            <person name="Obornik M."/>
            <person name="Parker M.S."/>
            <person name="Petit J.L."/>
            <person name="Porcel B.M."/>
            <person name="Poulsen N."/>
            <person name="Robison M."/>
            <person name="Rychlewski L."/>
            <person name="Rynearson T.A."/>
            <person name="Schmutz J."/>
            <person name="Shapiro H."/>
            <person name="Siaut M."/>
            <person name="Stanley M."/>
            <person name="Sussman M.R."/>
            <person name="Taylor A.R."/>
            <person name="Vardi A."/>
            <person name="von Dassow P."/>
            <person name="Vyverman W."/>
            <person name="Willis A."/>
            <person name="Wyrwicz L.S."/>
            <person name="Rokhsar D.S."/>
            <person name="Weissenbach J."/>
            <person name="Armbrust E.V."/>
            <person name="Green B.R."/>
            <person name="Van de Peer Y."/>
            <person name="Grigoriev I.V."/>
        </authorList>
    </citation>
    <scope>NUCLEOTIDE SEQUENCE [LARGE SCALE GENOMIC DNA]</scope>
    <source>
        <strain evidence="3 4">CCMP1335</strain>
    </source>
</reference>
<evidence type="ECO:0000313" key="3">
    <source>
        <dbReference type="EMBL" id="EED90645.1"/>
    </source>
</evidence>
<name>B8C6W8_THAPS</name>
<dbReference type="GO" id="GO:0000160">
    <property type="term" value="P:phosphorelay signal transduction system"/>
    <property type="evidence" value="ECO:0000318"/>
    <property type="project" value="GO_Central"/>
</dbReference>
<comment type="caution">
    <text evidence="1">Lacks conserved residue(s) required for the propagation of feature annotation.</text>
</comment>
<dbReference type="HOGENOM" id="CLU_2203975_0_0_1"/>
<dbReference type="Pfam" id="PF00072">
    <property type="entry name" value="Response_reg"/>
    <property type="match status" value="1"/>
</dbReference>
<dbReference type="KEGG" id="tps:THAPSDRAFT_263389"/>
<dbReference type="SUPFAM" id="SSF52172">
    <property type="entry name" value="CheY-like"/>
    <property type="match status" value="1"/>
</dbReference>
<evidence type="ECO:0000313" key="4">
    <source>
        <dbReference type="Proteomes" id="UP000001449"/>
    </source>
</evidence>
<dbReference type="InParanoid" id="B8C6W8"/>
<dbReference type="AlphaFoldDB" id="B8C6W8"/>
<sequence>ITTKLAKRLLEKQGYKVNCVSNGGDCIKSIERQTYSVLVINEDLSDRDASSIGKWIRKREEVECCHVKMRILVMVQRVLSIEYHTYEECEVDGFLPKPLEGSKLIPSV</sequence>
<dbReference type="GeneID" id="7445600"/>
<evidence type="ECO:0000259" key="2">
    <source>
        <dbReference type="PROSITE" id="PS50110"/>
    </source>
</evidence>
<dbReference type="RefSeq" id="XP_002291794.1">
    <property type="nucleotide sequence ID" value="XM_002291758.1"/>
</dbReference>
<dbReference type="EMBL" id="CM000644">
    <property type="protein sequence ID" value="EED90645.1"/>
    <property type="molecule type" value="Genomic_DNA"/>
</dbReference>
<protein>
    <recommendedName>
        <fullName evidence="2">Response regulatory domain-containing protein</fullName>
    </recommendedName>
</protein>
<evidence type="ECO:0000256" key="1">
    <source>
        <dbReference type="PROSITE-ProRule" id="PRU00169"/>
    </source>
</evidence>
<reference evidence="3 4" key="1">
    <citation type="journal article" date="2004" name="Science">
        <title>The genome of the diatom Thalassiosira pseudonana: ecology, evolution, and metabolism.</title>
        <authorList>
            <person name="Armbrust E.V."/>
            <person name="Berges J.A."/>
            <person name="Bowler C."/>
            <person name="Green B.R."/>
            <person name="Martinez D."/>
            <person name="Putnam N.H."/>
            <person name="Zhou S."/>
            <person name="Allen A.E."/>
            <person name="Apt K.E."/>
            <person name="Bechner M."/>
            <person name="Brzezinski M.A."/>
            <person name="Chaal B.K."/>
            <person name="Chiovitti A."/>
            <person name="Davis A.K."/>
            <person name="Demarest M.S."/>
            <person name="Detter J.C."/>
            <person name="Glavina T."/>
            <person name="Goodstein D."/>
            <person name="Hadi M.Z."/>
            <person name="Hellsten U."/>
            <person name="Hildebrand M."/>
            <person name="Jenkins B.D."/>
            <person name="Jurka J."/>
            <person name="Kapitonov V.V."/>
            <person name="Kroger N."/>
            <person name="Lau W.W."/>
            <person name="Lane T.W."/>
            <person name="Larimer F.W."/>
            <person name="Lippmeier J.C."/>
            <person name="Lucas S."/>
            <person name="Medina M."/>
            <person name="Montsant A."/>
            <person name="Obornik M."/>
            <person name="Parker M.S."/>
            <person name="Palenik B."/>
            <person name="Pazour G.J."/>
            <person name="Richardson P.M."/>
            <person name="Rynearson T.A."/>
            <person name="Saito M.A."/>
            <person name="Schwartz D.C."/>
            <person name="Thamatrakoln K."/>
            <person name="Valentin K."/>
            <person name="Vardi A."/>
            <person name="Wilkerson F.P."/>
            <person name="Rokhsar D.S."/>
        </authorList>
    </citation>
    <scope>NUCLEOTIDE SEQUENCE [LARGE SCALE GENOMIC DNA]</scope>
    <source>
        <strain evidence="3 4">CCMP1335</strain>
    </source>
</reference>
<feature type="non-terminal residue" evidence="3">
    <location>
        <position position="1"/>
    </location>
</feature>
<keyword evidence="4" id="KW-1185">Reference proteome</keyword>
<feature type="domain" description="Response regulatory" evidence="2">
    <location>
        <begin position="1"/>
        <end position="108"/>
    </location>
</feature>
<dbReference type="Proteomes" id="UP000001449">
    <property type="component" value="Chromosome 8"/>
</dbReference>